<dbReference type="SUPFAM" id="SSF53098">
    <property type="entry name" value="Ribonuclease H-like"/>
    <property type="match status" value="1"/>
</dbReference>
<gene>
    <name evidence="2" type="ORF">KSB_49380</name>
</gene>
<protein>
    <recommendedName>
        <fullName evidence="1">Integrase catalytic domain-containing protein</fullName>
    </recommendedName>
</protein>
<organism evidence="2 3">
    <name type="scientific">Ktedonobacter robiniae</name>
    <dbReference type="NCBI Taxonomy" id="2778365"/>
    <lineage>
        <taxon>Bacteria</taxon>
        <taxon>Bacillati</taxon>
        <taxon>Chloroflexota</taxon>
        <taxon>Ktedonobacteria</taxon>
        <taxon>Ktedonobacterales</taxon>
        <taxon>Ktedonobacteraceae</taxon>
        <taxon>Ktedonobacter</taxon>
    </lineage>
</organism>
<dbReference type="InterPro" id="IPR012337">
    <property type="entry name" value="RNaseH-like_sf"/>
</dbReference>
<reference evidence="2 3" key="1">
    <citation type="journal article" date="2021" name="Int. J. Syst. Evol. Microbiol.">
        <title>Reticulibacter mediterranei gen. nov., sp. nov., within the new family Reticulibacteraceae fam. nov., and Ktedonospora formicarum gen. nov., sp. nov., Ktedonobacter robiniae sp. nov., Dictyobacter formicarum sp. nov. and Dictyobacter arantiisoli sp. nov., belonging to the class Ktedonobacteria.</title>
        <authorList>
            <person name="Yabe S."/>
            <person name="Zheng Y."/>
            <person name="Wang C.M."/>
            <person name="Sakai Y."/>
            <person name="Abe K."/>
            <person name="Yokota A."/>
            <person name="Donadio S."/>
            <person name="Cavaletti L."/>
            <person name="Monciardini P."/>
        </authorList>
    </citation>
    <scope>NUCLEOTIDE SEQUENCE [LARGE SCALE GENOMIC DNA]</scope>
    <source>
        <strain evidence="2 3">SOSP1-30</strain>
    </source>
</reference>
<evidence type="ECO:0000259" key="1">
    <source>
        <dbReference type="PROSITE" id="PS50994"/>
    </source>
</evidence>
<dbReference type="Proteomes" id="UP000654345">
    <property type="component" value="Unassembled WGS sequence"/>
</dbReference>
<dbReference type="InterPro" id="IPR036397">
    <property type="entry name" value="RNaseH_sf"/>
</dbReference>
<dbReference type="Gene3D" id="3.30.420.10">
    <property type="entry name" value="Ribonuclease H-like superfamily/Ribonuclease H"/>
    <property type="match status" value="1"/>
</dbReference>
<dbReference type="PANTHER" id="PTHR46889">
    <property type="entry name" value="TRANSPOSASE INSF FOR INSERTION SEQUENCE IS3B-RELATED"/>
    <property type="match status" value="1"/>
</dbReference>
<evidence type="ECO:0000313" key="3">
    <source>
        <dbReference type="Proteomes" id="UP000654345"/>
    </source>
</evidence>
<accession>A0ABQ3UUV0</accession>
<evidence type="ECO:0000313" key="2">
    <source>
        <dbReference type="EMBL" id="GHO56463.1"/>
    </source>
</evidence>
<feature type="domain" description="Integrase catalytic" evidence="1">
    <location>
        <begin position="1"/>
        <end position="116"/>
    </location>
</feature>
<keyword evidence="3" id="KW-1185">Reference proteome</keyword>
<sequence>MVSQALSMALLRRNPPAEMLLHSDQGSPYTSHGYLGKLLERGIVVSMSRTGDCYDNAAMESFFSTLKGECVDRTRFATRLEARQTIFEYLECFYNRVRRHSTLAYVSPVEFEQQRR</sequence>
<dbReference type="InterPro" id="IPR001584">
    <property type="entry name" value="Integrase_cat-core"/>
</dbReference>
<dbReference type="InterPro" id="IPR050900">
    <property type="entry name" value="Transposase_IS3/IS150/IS904"/>
</dbReference>
<comment type="caution">
    <text evidence="2">The sequence shown here is derived from an EMBL/GenBank/DDBJ whole genome shotgun (WGS) entry which is preliminary data.</text>
</comment>
<proteinExistence type="predicted"/>
<dbReference type="EMBL" id="BNJG01000002">
    <property type="protein sequence ID" value="GHO56463.1"/>
    <property type="molecule type" value="Genomic_DNA"/>
</dbReference>
<dbReference type="PANTHER" id="PTHR46889:SF4">
    <property type="entry name" value="TRANSPOSASE INSO FOR INSERTION SEQUENCE ELEMENT IS911B-RELATED"/>
    <property type="match status" value="1"/>
</dbReference>
<dbReference type="PROSITE" id="PS50994">
    <property type="entry name" value="INTEGRASE"/>
    <property type="match status" value="1"/>
</dbReference>
<dbReference type="Pfam" id="PF13333">
    <property type="entry name" value="rve_2"/>
    <property type="match status" value="1"/>
</dbReference>
<name>A0ABQ3UUV0_9CHLR</name>